<dbReference type="RefSeq" id="WP_271053430.1">
    <property type="nucleotide sequence ID" value="NZ_JAQIIO010000003.1"/>
</dbReference>
<keyword evidence="1" id="KW-0812">Transmembrane</keyword>
<dbReference type="InterPro" id="IPR001646">
    <property type="entry name" value="5peptide_repeat"/>
</dbReference>
<dbReference type="Gene3D" id="2.160.20.80">
    <property type="entry name" value="E3 ubiquitin-protein ligase SopA"/>
    <property type="match status" value="1"/>
</dbReference>
<dbReference type="Pfam" id="PF00805">
    <property type="entry name" value="Pentapeptide"/>
    <property type="match status" value="3"/>
</dbReference>
<feature type="transmembrane region" description="Helical" evidence="1">
    <location>
        <begin position="320"/>
        <end position="338"/>
    </location>
</feature>
<evidence type="ECO:0000313" key="3">
    <source>
        <dbReference type="EMBL" id="MDA5093725.1"/>
    </source>
</evidence>
<dbReference type="Pfam" id="PF07885">
    <property type="entry name" value="Ion_trans_2"/>
    <property type="match status" value="1"/>
</dbReference>
<comment type="caution">
    <text evidence="3">The sequence shown here is derived from an EMBL/GenBank/DDBJ whole genome shotgun (WGS) entry which is preliminary data.</text>
</comment>
<feature type="domain" description="Potassium channel" evidence="2">
    <location>
        <begin position="267"/>
        <end position="337"/>
    </location>
</feature>
<dbReference type="PANTHER" id="PTHR14136">
    <property type="entry name" value="BTB_POZ DOMAIN-CONTAINING PROTEIN KCTD9"/>
    <property type="match status" value="1"/>
</dbReference>
<keyword evidence="4" id="KW-1185">Reference proteome</keyword>
<gene>
    <name evidence="3" type="ORF">O2N63_06450</name>
</gene>
<dbReference type="EMBL" id="JAQIIO010000003">
    <property type="protein sequence ID" value="MDA5093725.1"/>
    <property type="molecule type" value="Genomic_DNA"/>
</dbReference>
<sequence length="341" mass="37346">MNDATKVSQEAIKAALLEGGDTWRNTITQLSDAPGSLHGANLSELDLSNRDLSSLDLSHADFFGGCLASTNLKKSNLHRAELANSDMQKAALYKADLREAILHESNLANADLSSSDCRGADFRGAILRGAKLAGADLRGADFSQADLTGADLSYADVTGAKFHFAQLSEANVTHLKYGNYREMVGLYLGVRGIDQCYGSALFLRDAKDQDYIDTLYQSLNDKQPGFIKALDLFLFRAWALIDHGRSLLKVSFYATIIAMLYGFVYLADMTFGWNIMDYSNSAETWFTPFYYSVVTYTTLGYGDVTANSLLGEMLVISEVIVGYFTLGLLLAILANTIARRS</sequence>
<dbReference type="SUPFAM" id="SSF81324">
    <property type="entry name" value="Voltage-gated potassium channels"/>
    <property type="match status" value="1"/>
</dbReference>
<evidence type="ECO:0000313" key="4">
    <source>
        <dbReference type="Proteomes" id="UP001528040"/>
    </source>
</evidence>
<dbReference type="Gene3D" id="1.10.287.70">
    <property type="match status" value="1"/>
</dbReference>
<dbReference type="SUPFAM" id="SSF141571">
    <property type="entry name" value="Pentapeptide repeat-like"/>
    <property type="match status" value="1"/>
</dbReference>
<dbReference type="PANTHER" id="PTHR14136:SF17">
    <property type="entry name" value="BTB_POZ DOMAIN-CONTAINING PROTEIN KCTD9"/>
    <property type="match status" value="1"/>
</dbReference>
<name>A0ABT4VZP7_9RHOB</name>
<feature type="transmembrane region" description="Helical" evidence="1">
    <location>
        <begin position="250"/>
        <end position="267"/>
    </location>
</feature>
<reference evidence="3 4" key="1">
    <citation type="submission" date="2023-01" db="EMBL/GenBank/DDBJ databases">
        <authorList>
            <person name="Yoon J.-W."/>
        </authorList>
    </citation>
    <scope>NUCLEOTIDE SEQUENCE [LARGE SCALE GENOMIC DNA]</scope>
    <source>
        <strain evidence="3 4">KMU-50</strain>
    </source>
</reference>
<keyword evidence="1" id="KW-1133">Transmembrane helix</keyword>
<dbReference type="InterPro" id="IPR013099">
    <property type="entry name" value="K_chnl_dom"/>
</dbReference>
<dbReference type="Proteomes" id="UP001528040">
    <property type="component" value="Unassembled WGS sequence"/>
</dbReference>
<organism evidence="3 4">
    <name type="scientific">Aliiroseovarius salicola</name>
    <dbReference type="NCBI Taxonomy" id="3009082"/>
    <lineage>
        <taxon>Bacteria</taxon>
        <taxon>Pseudomonadati</taxon>
        <taxon>Pseudomonadota</taxon>
        <taxon>Alphaproteobacteria</taxon>
        <taxon>Rhodobacterales</taxon>
        <taxon>Paracoccaceae</taxon>
        <taxon>Aliiroseovarius</taxon>
    </lineage>
</organism>
<proteinExistence type="predicted"/>
<dbReference type="InterPro" id="IPR051082">
    <property type="entry name" value="Pentapeptide-BTB/POZ_domain"/>
</dbReference>
<keyword evidence="1" id="KW-0472">Membrane</keyword>
<evidence type="ECO:0000256" key="1">
    <source>
        <dbReference type="SAM" id="Phobius"/>
    </source>
</evidence>
<accession>A0ABT4VZP7</accession>
<evidence type="ECO:0000259" key="2">
    <source>
        <dbReference type="Pfam" id="PF07885"/>
    </source>
</evidence>
<protein>
    <submittedName>
        <fullName evidence="3">Pentapeptide repeat-containing protein</fullName>
    </submittedName>
</protein>